<dbReference type="EMBL" id="JBHSDH010000010">
    <property type="protein sequence ID" value="MFC4291239.1"/>
    <property type="molecule type" value="Genomic_DNA"/>
</dbReference>
<dbReference type="Proteomes" id="UP001595887">
    <property type="component" value="Unassembled WGS sequence"/>
</dbReference>
<dbReference type="RefSeq" id="WP_381420876.1">
    <property type="nucleotide sequence ID" value="NZ_JBHSDH010000010.1"/>
</dbReference>
<keyword evidence="2" id="KW-1185">Reference proteome</keyword>
<reference evidence="2" key="1">
    <citation type="journal article" date="2019" name="Int. J. Syst. Evol. Microbiol.">
        <title>The Global Catalogue of Microorganisms (GCM) 10K type strain sequencing project: providing services to taxonomists for standard genome sequencing and annotation.</title>
        <authorList>
            <consortium name="The Broad Institute Genomics Platform"/>
            <consortium name="The Broad Institute Genome Sequencing Center for Infectious Disease"/>
            <person name="Wu L."/>
            <person name="Ma J."/>
        </authorList>
    </citation>
    <scope>NUCLEOTIDE SEQUENCE [LARGE SCALE GENOMIC DNA]</scope>
    <source>
        <strain evidence="2">CECT 8531</strain>
    </source>
</reference>
<evidence type="ECO:0008006" key="3">
    <source>
        <dbReference type="Google" id="ProtNLM"/>
    </source>
</evidence>
<accession>A0ABV8RE81</accession>
<gene>
    <name evidence="1" type="ORF">ACFOWX_02300</name>
</gene>
<comment type="caution">
    <text evidence="1">The sequence shown here is derived from an EMBL/GenBank/DDBJ whole genome shotgun (WGS) entry which is preliminary data.</text>
</comment>
<sequence length="435" mass="47746">MATLAAAYAITACAPVTKPPAQIASPVSAIDELAVQYVKLSLEIGAQEDGYIDAYYGPDEWKPVGGSPPKERAQLLAETRQLLSAVQDAATQSRNPDTLRRTRFLAGQLRAAETRLLMANGQKFSFAEEAERLFAVRPLLEPLSSYDDDLAALEKLLPGEGSLSDRIEAAQAKVTIAPDRLQPVFDRAIAECKARTEAYIDLPDGESFKMEFVTGKSWSGYNYYQGSYNSLIQINTDLPIRLSRAVDLGCHEGYPGHHALNMLLEQRLSIAKGWREFSVYPLYSPQSLIAEGSANYGIELAFPGDEKMEFERDILAPLAGIAAADAERSAKLTQLLTSLSGARLTIAQLYLDAKIGREEAIALAQKYQLLTRPRAEQSIRFTEQYRSYVINYGLGLDMVRAYIEAGGADVALRWKRMEAVISEPTLPADLAVAAN</sequence>
<name>A0ABV8RE81_9SPHN</name>
<evidence type="ECO:0000313" key="1">
    <source>
        <dbReference type="EMBL" id="MFC4291239.1"/>
    </source>
</evidence>
<evidence type="ECO:0000313" key="2">
    <source>
        <dbReference type="Proteomes" id="UP001595887"/>
    </source>
</evidence>
<organism evidence="1 2">
    <name type="scientific">Sphingorhabdus arenilitoris</name>
    <dbReference type="NCBI Taxonomy" id="1490041"/>
    <lineage>
        <taxon>Bacteria</taxon>
        <taxon>Pseudomonadati</taxon>
        <taxon>Pseudomonadota</taxon>
        <taxon>Alphaproteobacteria</taxon>
        <taxon>Sphingomonadales</taxon>
        <taxon>Sphingomonadaceae</taxon>
        <taxon>Sphingorhabdus</taxon>
    </lineage>
</organism>
<proteinExistence type="predicted"/>
<protein>
    <recommendedName>
        <fullName evidence="3">DUF885 domain-containing protein</fullName>
    </recommendedName>
</protein>